<dbReference type="InterPro" id="IPR036388">
    <property type="entry name" value="WH-like_DNA-bd_sf"/>
</dbReference>
<dbReference type="GO" id="GO:0000156">
    <property type="term" value="F:phosphorelay response regulator activity"/>
    <property type="evidence" value="ECO:0007669"/>
    <property type="project" value="TreeGrafter"/>
</dbReference>
<keyword evidence="1 6" id="KW-0597">Phosphoprotein</keyword>
<dbReference type="Gene3D" id="1.10.10.10">
    <property type="entry name" value="Winged helix-like DNA-binding domain superfamily/Winged helix DNA-binding domain"/>
    <property type="match status" value="1"/>
</dbReference>
<dbReference type="SMART" id="SM00862">
    <property type="entry name" value="Trans_reg_C"/>
    <property type="match status" value="1"/>
</dbReference>
<dbReference type="STRING" id="1802067.A2966_04040"/>
<evidence type="ECO:0000259" key="9">
    <source>
        <dbReference type="PROSITE" id="PS51755"/>
    </source>
</evidence>
<evidence type="ECO:0000256" key="3">
    <source>
        <dbReference type="ARBA" id="ARBA00023015"/>
    </source>
</evidence>
<feature type="modified residue" description="4-aspartylphosphate" evidence="6">
    <location>
        <position position="51"/>
    </location>
</feature>
<comment type="caution">
    <text evidence="10">The sequence shown here is derived from an EMBL/GenBank/DDBJ whole genome shotgun (WGS) entry which is preliminary data.</text>
</comment>
<dbReference type="GO" id="GO:0005829">
    <property type="term" value="C:cytosol"/>
    <property type="evidence" value="ECO:0007669"/>
    <property type="project" value="TreeGrafter"/>
</dbReference>
<dbReference type="PANTHER" id="PTHR48111:SF22">
    <property type="entry name" value="REGULATOR OF RPOS"/>
    <property type="match status" value="1"/>
</dbReference>
<dbReference type="Pfam" id="PF00486">
    <property type="entry name" value="Trans_reg_C"/>
    <property type="match status" value="1"/>
</dbReference>
<dbReference type="PANTHER" id="PTHR48111">
    <property type="entry name" value="REGULATOR OF RPOS"/>
    <property type="match status" value="1"/>
</dbReference>
<dbReference type="InterPro" id="IPR001867">
    <property type="entry name" value="OmpR/PhoB-type_DNA-bd"/>
</dbReference>
<evidence type="ECO:0000256" key="1">
    <source>
        <dbReference type="ARBA" id="ARBA00022553"/>
    </source>
</evidence>
<dbReference type="AlphaFoldDB" id="A0A1F7J862"/>
<evidence type="ECO:0000256" key="6">
    <source>
        <dbReference type="PROSITE-ProRule" id="PRU00169"/>
    </source>
</evidence>
<dbReference type="SUPFAM" id="SSF52172">
    <property type="entry name" value="CheY-like"/>
    <property type="match status" value="1"/>
</dbReference>
<dbReference type="InterPro" id="IPR001789">
    <property type="entry name" value="Sig_transdc_resp-reg_receiver"/>
</dbReference>
<protein>
    <submittedName>
        <fullName evidence="10">DNA-binding response regulator</fullName>
    </submittedName>
</protein>
<keyword evidence="2" id="KW-0902">Two-component regulatory system</keyword>
<dbReference type="InterPro" id="IPR011006">
    <property type="entry name" value="CheY-like_superfamily"/>
</dbReference>
<dbReference type="Proteomes" id="UP000176480">
    <property type="component" value="Unassembled WGS sequence"/>
</dbReference>
<sequence length="226" mass="25906">MRILVIEDEHRIANSIKKGLEQETYAADVAYDGESGLDLAATEDYDLIILDRLLPGMDGVEICRKIRLEKIHTPVIMLTAKDQLQDKVDGLDSGADDYLVKPFAFAELLARIRALKRRPKTVIGEVLKIADLQINTRTFEVKRNQKIINLSQKELAILEYLMRHPHITLSKDQIIAHVWDYDADILPNTLEVFIKKLRQKIDKPFPKKQSLIQTVRGFGYKISDKT</sequence>
<evidence type="ECO:0000256" key="5">
    <source>
        <dbReference type="ARBA" id="ARBA00023163"/>
    </source>
</evidence>
<evidence type="ECO:0000256" key="2">
    <source>
        <dbReference type="ARBA" id="ARBA00023012"/>
    </source>
</evidence>
<dbReference type="GO" id="GO:0032993">
    <property type="term" value="C:protein-DNA complex"/>
    <property type="evidence" value="ECO:0007669"/>
    <property type="project" value="TreeGrafter"/>
</dbReference>
<dbReference type="CDD" id="cd00383">
    <property type="entry name" value="trans_reg_C"/>
    <property type="match status" value="1"/>
</dbReference>
<keyword evidence="4 7" id="KW-0238">DNA-binding</keyword>
<dbReference type="EMBL" id="MGAR01000019">
    <property type="protein sequence ID" value="OGK51786.1"/>
    <property type="molecule type" value="Genomic_DNA"/>
</dbReference>
<dbReference type="Pfam" id="PF00072">
    <property type="entry name" value="Response_reg"/>
    <property type="match status" value="1"/>
</dbReference>
<feature type="domain" description="Response regulatory" evidence="8">
    <location>
        <begin position="2"/>
        <end position="116"/>
    </location>
</feature>
<dbReference type="GO" id="GO:0006355">
    <property type="term" value="P:regulation of DNA-templated transcription"/>
    <property type="evidence" value="ECO:0007669"/>
    <property type="project" value="InterPro"/>
</dbReference>
<name>A0A1F7J862_9BACT</name>
<reference evidence="10 11" key="1">
    <citation type="journal article" date="2016" name="Nat. Commun.">
        <title>Thousands of microbial genomes shed light on interconnected biogeochemical processes in an aquifer system.</title>
        <authorList>
            <person name="Anantharaman K."/>
            <person name="Brown C.T."/>
            <person name="Hug L.A."/>
            <person name="Sharon I."/>
            <person name="Castelle C.J."/>
            <person name="Probst A.J."/>
            <person name="Thomas B.C."/>
            <person name="Singh A."/>
            <person name="Wilkins M.J."/>
            <person name="Karaoz U."/>
            <person name="Brodie E.L."/>
            <person name="Williams K.H."/>
            <person name="Hubbard S.S."/>
            <person name="Banfield J.F."/>
        </authorList>
    </citation>
    <scope>NUCLEOTIDE SEQUENCE [LARGE SCALE GENOMIC DNA]</scope>
</reference>
<dbReference type="Gene3D" id="3.40.50.2300">
    <property type="match status" value="1"/>
</dbReference>
<dbReference type="SMART" id="SM00448">
    <property type="entry name" value="REC"/>
    <property type="match status" value="1"/>
</dbReference>
<dbReference type="PROSITE" id="PS51755">
    <property type="entry name" value="OMPR_PHOB"/>
    <property type="match status" value="1"/>
</dbReference>
<gene>
    <name evidence="10" type="ORF">A2966_04040</name>
</gene>
<dbReference type="InterPro" id="IPR016032">
    <property type="entry name" value="Sig_transdc_resp-reg_C-effctor"/>
</dbReference>
<evidence type="ECO:0000313" key="11">
    <source>
        <dbReference type="Proteomes" id="UP000176480"/>
    </source>
</evidence>
<keyword evidence="5" id="KW-0804">Transcription</keyword>
<dbReference type="SUPFAM" id="SSF46894">
    <property type="entry name" value="C-terminal effector domain of the bipartite response regulators"/>
    <property type="match status" value="1"/>
</dbReference>
<dbReference type="PROSITE" id="PS50110">
    <property type="entry name" value="RESPONSE_REGULATORY"/>
    <property type="match status" value="1"/>
</dbReference>
<dbReference type="GO" id="GO:0000976">
    <property type="term" value="F:transcription cis-regulatory region binding"/>
    <property type="evidence" value="ECO:0007669"/>
    <property type="project" value="TreeGrafter"/>
</dbReference>
<feature type="DNA-binding region" description="OmpR/PhoB-type" evidence="7">
    <location>
        <begin position="124"/>
        <end position="224"/>
    </location>
</feature>
<organism evidence="10 11">
    <name type="scientific">Candidatus Roizmanbacteria bacterium RIFCSPLOWO2_01_FULL_41_22</name>
    <dbReference type="NCBI Taxonomy" id="1802067"/>
    <lineage>
        <taxon>Bacteria</taxon>
        <taxon>Candidatus Roizmaniibacteriota</taxon>
    </lineage>
</organism>
<dbReference type="InterPro" id="IPR039420">
    <property type="entry name" value="WalR-like"/>
</dbReference>
<evidence type="ECO:0000313" key="10">
    <source>
        <dbReference type="EMBL" id="OGK51786.1"/>
    </source>
</evidence>
<evidence type="ECO:0000259" key="8">
    <source>
        <dbReference type="PROSITE" id="PS50110"/>
    </source>
</evidence>
<evidence type="ECO:0000256" key="4">
    <source>
        <dbReference type="ARBA" id="ARBA00023125"/>
    </source>
</evidence>
<dbReference type="FunFam" id="3.40.50.2300:FF:000001">
    <property type="entry name" value="DNA-binding response regulator PhoB"/>
    <property type="match status" value="1"/>
</dbReference>
<dbReference type="CDD" id="cd19935">
    <property type="entry name" value="REC_OmpR_CusR-like"/>
    <property type="match status" value="1"/>
</dbReference>
<accession>A0A1F7J862</accession>
<evidence type="ECO:0000256" key="7">
    <source>
        <dbReference type="PROSITE-ProRule" id="PRU01091"/>
    </source>
</evidence>
<dbReference type="Gene3D" id="6.10.250.690">
    <property type="match status" value="1"/>
</dbReference>
<proteinExistence type="predicted"/>
<feature type="domain" description="OmpR/PhoB-type" evidence="9">
    <location>
        <begin position="124"/>
        <end position="224"/>
    </location>
</feature>
<keyword evidence="3" id="KW-0805">Transcription regulation</keyword>